<dbReference type="InterPro" id="IPR058193">
    <property type="entry name" value="VanY/YodJ_core_dom"/>
</dbReference>
<keyword evidence="3" id="KW-0645">Protease</keyword>
<feature type="compositionally biased region" description="Polar residues" evidence="1">
    <location>
        <begin position="59"/>
        <end position="76"/>
    </location>
</feature>
<feature type="region of interest" description="Disordered" evidence="1">
    <location>
        <begin position="1"/>
        <end position="81"/>
    </location>
</feature>
<dbReference type="AlphaFoldDB" id="A0A4R6UBG9"/>
<dbReference type="InterPro" id="IPR003709">
    <property type="entry name" value="VanY-like_core_dom"/>
</dbReference>
<evidence type="ECO:0000313" key="4">
    <source>
        <dbReference type="Proteomes" id="UP000295632"/>
    </source>
</evidence>
<evidence type="ECO:0000313" key="3">
    <source>
        <dbReference type="EMBL" id="TDQ42095.1"/>
    </source>
</evidence>
<accession>A0A4R6UBG9</accession>
<dbReference type="RefSeq" id="WP_133578987.1">
    <property type="nucleotide sequence ID" value="NZ_SNYJ01000002.1"/>
</dbReference>
<dbReference type="GO" id="GO:0004180">
    <property type="term" value="F:carboxypeptidase activity"/>
    <property type="evidence" value="ECO:0007669"/>
    <property type="project" value="UniProtKB-KW"/>
</dbReference>
<gene>
    <name evidence="3" type="ORF">EV213_102125</name>
</gene>
<dbReference type="Proteomes" id="UP000295632">
    <property type="component" value="Unassembled WGS sequence"/>
</dbReference>
<dbReference type="Pfam" id="PF02557">
    <property type="entry name" value="VanY"/>
    <property type="match status" value="1"/>
</dbReference>
<dbReference type="PANTHER" id="PTHR34385">
    <property type="entry name" value="D-ALANYL-D-ALANINE CARBOXYPEPTIDASE"/>
    <property type="match status" value="1"/>
</dbReference>
<evidence type="ECO:0000259" key="2">
    <source>
        <dbReference type="Pfam" id="PF02557"/>
    </source>
</evidence>
<dbReference type="EMBL" id="SNYJ01000002">
    <property type="protein sequence ID" value="TDQ42095.1"/>
    <property type="molecule type" value="Genomic_DNA"/>
</dbReference>
<keyword evidence="3" id="KW-0121">Carboxypeptidase</keyword>
<feature type="domain" description="D-alanyl-D-alanine carboxypeptidase-like core" evidence="2">
    <location>
        <begin position="125"/>
        <end position="255"/>
    </location>
</feature>
<dbReference type="CDD" id="cd14852">
    <property type="entry name" value="LD-carboxypeptidase"/>
    <property type="match status" value="1"/>
</dbReference>
<evidence type="ECO:0000256" key="1">
    <source>
        <dbReference type="SAM" id="MobiDB-lite"/>
    </source>
</evidence>
<reference evidence="3 4" key="1">
    <citation type="submission" date="2019-03" db="EMBL/GenBank/DDBJ databases">
        <title>Genomic Encyclopedia of Type Strains, Phase IV (KMG-IV): sequencing the most valuable type-strain genomes for metagenomic binning, comparative biology and taxonomic classification.</title>
        <authorList>
            <person name="Goeker M."/>
        </authorList>
    </citation>
    <scope>NUCLEOTIDE SEQUENCE [LARGE SCALE GENOMIC DNA]</scope>
    <source>
        <strain evidence="3 4">DSM 28697</strain>
    </source>
</reference>
<dbReference type="SUPFAM" id="SSF55166">
    <property type="entry name" value="Hedgehog/DD-peptidase"/>
    <property type="match status" value="1"/>
</dbReference>
<dbReference type="OrthoDB" id="9792074at2"/>
<feature type="compositionally biased region" description="Polar residues" evidence="1">
    <location>
        <begin position="1"/>
        <end position="12"/>
    </location>
</feature>
<keyword evidence="3" id="KW-0378">Hydrolase</keyword>
<organism evidence="3 4">
    <name type="scientific">Aureibacillus halotolerans</name>
    <dbReference type="NCBI Taxonomy" id="1508390"/>
    <lineage>
        <taxon>Bacteria</taxon>
        <taxon>Bacillati</taxon>
        <taxon>Bacillota</taxon>
        <taxon>Bacilli</taxon>
        <taxon>Bacillales</taxon>
        <taxon>Bacillaceae</taxon>
        <taxon>Aureibacillus</taxon>
    </lineage>
</organism>
<comment type="caution">
    <text evidence="3">The sequence shown here is derived from an EMBL/GenBank/DDBJ whole genome shotgun (WGS) entry which is preliminary data.</text>
</comment>
<dbReference type="InterPro" id="IPR052179">
    <property type="entry name" value="DD-CPase-like"/>
</dbReference>
<dbReference type="Gene3D" id="3.30.1380.10">
    <property type="match status" value="1"/>
</dbReference>
<proteinExistence type="predicted"/>
<sequence length="278" mass="30593">MTDNNTPLNETTQIEEKAPSSNTAEAADSEDHQTAQNETVDAGTIPPEADEGDKDTPDQSDTAQANVNPHSFNPETDATADNVLKDPSSILALANKTYSLPAPYVPNDLVEPNVDFPFTEQLPKRLLRQVAASALEELFAAAEADGIELFAISGYRSYDRQEAIFASNVTRYGSEEKANTVSAYPGESEHQTGLAMDVSAASVGNALVEELGEKPEGIWLEENAHRFGFIIRYQKDTQAITEYQYEPWHLRYVGKEPALAMFEQDITLEEYLGVYPPE</sequence>
<dbReference type="InterPro" id="IPR009045">
    <property type="entry name" value="Zn_M74/Hedgehog-like"/>
</dbReference>
<protein>
    <submittedName>
        <fullName evidence="3">D-Ala-D-Ala carboxypeptidase</fullName>
    </submittedName>
</protein>
<dbReference type="PANTHER" id="PTHR34385:SF1">
    <property type="entry name" value="PEPTIDOGLYCAN L-ALANYL-D-GLUTAMATE ENDOPEPTIDASE CWLK"/>
    <property type="match status" value="1"/>
</dbReference>
<dbReference type="GO" id="GO:0006508">
    <property type="term" value="P:proteolysis"/>
    <property type="evidence" value="ECO:0007669"/>
    <property type="project" value="InterPro"/>
</dbReference>
<keyword evidence="4" id="KW-1185">Reference proteome</keyword>
<name>A0A4R6UBG9_9BACI</name>